<dbReference type="PROSITE" id="PS01256">
    <property type="entry name" value="CULLIN_1"/>
    <property type="match status" value="1"/>
</dbReference>
<dbReference type="InterPro" id="IPR001373">
    <property type="entry name" value="Cullin_N"/>
</dbReference>
<dbReference type="SMART" id="SM00884">
    <property type="entry name" value="Cullin_Nedd8"/>
    <property type="match status" value="1"/>
</dbReference>
<dbReference type="FunFam" id="1.20.1310.10:FF:000002">
    <property type="entry name" value="cullin-3 isoform X1"/>
    <property type="match status" value="1"/>
</dbReference>
<protein>
    <submittedName>
        <fullName evidence="8">Cullin</fullName>
    </submittedName>
</protein>
<evidence type="ECO:0000256" key="5">
    <source>
        <dbReference type="RuleBase" id="RU003829"/>
    </source>
</evidence>
<dbReference type="GO" id="GO:0031625">
    <property type="term" value="F:ubiquitin protein ligase binding"/>
    <property type="evidence" value="ECO:0007669"/>
    <property type="project" value="InterPro"/>
</dbReference>
<name>A0A1D8N6B9_YARLL</name>
<evidence type="ECO:0000259" key="6">
    <source>
        <dbReference type="PROSITE" id="PS50069"/>
    </source>
</evidence>
<dbReference type="GO" id="GO:0031461">
    <property type="term" value="C:cullin-RING ubiquitin ligase complex"/>
    <property type="evidence" value="ECO:0007669"/>
    <property type="project" value="InterPro"/>
</dbReference>
<dbReference type="VEuPathDB" id="FungiDB:YALI0_B03520g"/>
<evidence type="ECO:0000256" key="2">
    <source>
        <dbReference type="ARBA" id="ARBA00022499"/>
    </source>
</evidence>
<dbReference type="PANTHER" id="PTHR11932">
    <property type="entry name" value="CULLIN"/>
    <property type="match status" value="1"/>
</dbReference>
<dbReference type="SMART" id="SM00182">
    <property type="entry name" value="CULLIN"/>
    <property type="match status" value="1"/>
</dbReference>
<keyword evidence="2" id="KW-1017">Isopeptide bond</keyword>
<dbReference type="SUPFAM" id="SSF74788">
    <property type="entry name" value="Cullin repeat-like"/>
    <property type="match status" value="1"/>
</dbReference>
<evidence type="ECO:0000256" key="1">
    <source>
        <dbReference type="ARBA" id="ARBA00006019"/>
    </source>
</evidence>
<reference evidence="8 10" key="2">
    <citation type="submission" date="2018-07" db="EMBL/GenBank/DDBJ databases">
        <title>Draft Genome Assemblies for Five Robust Yarrowia lipolytica Strains Exhibiting High Lipid Production and Pentose Sugar Utilization and Sugar Alcohol Secretion from Undetoxified Lignocellulosic Biomass Hydrolysates.</title>
        <authorList>
            <consortium name="DOE Joint Genome Institute"/>
            <person name="Walker C."/>
            <person name="Ryu S."/>
            <person name="Na H."/>
            <person name="Zane M."/>
            <person name="LaButti K."/>
            <person name="Lipzen A."/>
            <person name="Haridas S."/>
            <person name="Barry K."/>
            <person name="Grigoriev I.V."/>
            <person name="Quarterman J."/>
            <person name="Slininger P."/>
            <person name="Dien B."/>
            <person name="Trinh C.T."/>
        </authorList>
    </citation>
    <scope>NUCLEOTIDE SEQUENCE [LARGE SCALE GENOMIC DNA]</scope>
    <source>
        <strain evidence="8 10">YB392</strain>
    </source>
</reference>
<dbReference type="Proteomes" id="UP000256601">
    <property type="component" value="Unassembled WGS sequence"/>
</dbReference>
<dbReference type="Pfam" id="PF10557">
    <property type="entry name" value="Cullin_Nedd8"/>
    <property type="match status" value="1"/>
</dbReference>
<dbReference type="PROSITE" id="PS50069">
    <property type="entry name" value="CULLIN_2"/>
    <property type="match status" value="1"/>
</dbReference>
<dbReference type="FunFam" id="1.10.10.10:FF:000014">
    <property type="entry name" value="Cullin 1"/>
    <property type="match status" value="1"/>
</dbReference>
<dbReference type="FunFam" id="1.20.1310.10:FF:000036">
    <property type="entry name" value="SCF ubiquitin ligase subunit CulC, putative"/>
    <property type="match status" value="1"/>
</dbReference>
<dbReference type="VEuPathDB" id="FungiDB:YALI1_B04974g"/>
<dbReference type="EMBL" id="CP017554">
    <property type="protein sequence ID" value="AOW01173.1"/>
    <property type="molecule type" value="Genomic_DNA"/>
</dbReference>
<dbReference type="SUPFAM" id="SSF75632">
    <property type="entry name" value="Cullin homology domain"/>
    <property type="match status" value="1"/>
</dbReference>
<evidence type="ECO:0000256" key="3">
    <source>
        <dbReference type="ARBA" id="ARBA00022843"/>
    </source>
</evidence>
<evidence type="ECO:0000313" key="10">
    <source>
        <dbReference type="Proteomes" id="UP000256601"/>
    </source>
</evidence>
<dbReference type="InterPro" id="IPR019559">
    <property type="entry name" value="Cullin_neddylation_domain"/>
</dbReference>
<dbReference type="SUPFAM" id="SSF46785">
    <property type="entry name" value="Winged helix' DNA-binding domain"/>
    <property type="match status" value="1"/>
</dbReference>
<dbReference type="OMA" id="MFKDMTI"/>
<accession>A0A1D8N6B9</accession>
<sequence>MKMTTQRGKIKAPRAKTSSSVSFDKSWEILASAMTKIQDHESSPLSFELLYRTSYQLVISKMSAQLYDAVKCHISAHLDKVQAGFDPYVVVARDDLSLAPKFLEGLNKQWSDHQTCTKMIGDVMMYLDRVYCLDNTSSPPKLADLGLHLFRDHVVGTGPFAEYLYKVLINEIQREREGEMVDRIVIKNVLSMLDLLPQSKSNKESVLVHCFSDQLVAATTNFYSQAARDLLDGNKDPVVYVTKVSGWLEDEEKRSKYYALESQAYSPLVSDLTVKLVSTKLPEVMALPGSEIRKWYQAKKFDELKTLYRLISKGFPQRSLLHHLLKEQIVSEGQNLNSASNSAVEAARKEKKPSAQQTALAHKWVTDVLTMRDEFAEITAKCFDNDVEVVKSIDEAFVEFVNKHARVAEYLSLYIDNLMKKALKGKSDEEVAAILDSTVACFNFITDKDRFENYYKAHLGKRLLNSKSLSDDAERQLISRFKMAAGGAFTSKFEGMFKDIATSADEMEFFRKSRASITADSEPSSAKKVELTVALLSGTYWPTSIAQGANYTLIHCADAENAKEQFEQYYSKAHSGRKLEWVPNLGNADIRIKFKKKFHDVNVPNPVMPILMLFQDVGDQSISFHRIQMETGIPIPDLKRHLQSVSVAPKTRLLKKVPMSKDVNETDEFFFNENFEAPMTKIRVLAINATRAETDVERDATMVQIDKSRQNEIDAAIVRVMKSRKTLNHNNLVGEVTKQLASRFKPPIPTIKHCIESLLEREYLRRDDNDTTLFHYEA</sequence>
<dbReference type="InterPro" id="IPR036317">
    <property type="entry name" value="Cullin_homology_sf"/>
</dbReference>
<dbReference type="InterPro" id="IPR045093">
    <property type="entry name" value="Cullin"/>
</dbReference>
<dbReference type="InterPro" id="IPR016158">
    <property type="entry name" value="Cullin_homology"/>
</dbReference>
<evidence type="ECO:0000313" key="7">
    <source>
        <dbReference type="EMBL" id="AOW01173.1"/>
    </source>
</evidence>
<feature type="domain" description="Cullin family profile" evidence="6">
    <location>
        <begin position="406"/>
        <end position="646"/>
    </location>
</feature>
<dbReference type="GO" id="GO:0006511">
    <property type="term" value="P:ubiquitin-dependent protein catabolic process"/>
    <property type="evidence" value="ECO:0007669"/>
    <property type="project" value="InterPro"/>
</dbReference>
<dbReference type="Gene3D" id="1.10.10.10">
    <property type="entry name" value="Winged helix-like DNA-binding domain superfamily/Winged helix DNA-binding domain"/>
    <property type="match status" value="1"/>
</dbReference>
<dbReference type="GeneID" id="2906798"/>
<dbReference type="Gene3D" id="1.20.1310.10">
    <property type="entry name" value="Cullin Repeats"/>
    <property type="match status" value="4"/>
</dbReference>
<keyword evidence="3" id="KW-0832">Ubl conjugation</keyword>
<comment type="similarity">
    <text evidence="1 4 5">Belongs to the cullin family.</text>
</comment>
<dbReference type="InterPro" id="IPR016159">
    <property type="entry name" value="Cullin_repeat-like_dom_sf"/>
</dbReference>
<dbReference type="eggNOG" id="KOG2166">
    <property type="taxonomic scope" value="Eukaryota"/>
</dbReference>
<dbReference type="InterPro" id="IPR059120">
    <property type="entry name" value="Cullin-like_AB"/>
</dbReference>
<proteinExistence type="inferred from homology"/>
<evidence type="ECO:0000313" key="8">
    <source>
        <dbReference type="EMBL" id="RDW27061.1"/>
    </source>
</evidence>
<dbReference type="InterPro" id="IPR036390">
    <property type="entry name" value="WH_DNA-bd_sf"/>
</dbReference>
<dbReference type="AlphaFoldDB" id="A0A1D8N6B9"/>
<dbReference type="Pfam" id="PF26557">
    <property type="entry name" value="Cullin_AB"/>
    <property type="match status" value="1"/>
</dbReference>
<evidence type="ECO:0000256" key="4">
    <source>
        <dbReference type="PROSITE-ProRule" id="PRU00330"/>
    </source>
</evidence>
<dbReference type="Pfam" id="PF00888">
    <property type="entry name" value="Cullin"/>
    <property type="match status" value="1"/>
</dbReference>
<organism evidence="7 9">
    <name type="scientific">Yarrowia lipolytica</name>
    <name type="common">Candida lipolytica</name>
    <dbReference type="NCBI Taxonomy" id="4952"/>
    <lineage>
        <taxon>Eukaryota</taxon>
        <taxon>Fungi</taxon>
        <taxon>Dikarya</taxon>
        <taxon>Ascomycota</taxon>
        <taxon>Saccharomycotina</taxon>
        <taxon>Dipodascomycetes</taxon>
        <taxon>Dipodascales</taxon>
        <taxon>Dipodascales incertae sedis</taxon>
        <taxon>Yarrowia</taxon>
    </lineage>
</organism>
<reference evidence="7 9" key="1">
    <citation type="journal article" date="2016" name="PLoS ONE">
        <title>Sequence Assembly of Yarrowia lipolytica Strain W29/CLIB89 Shows Transposable Element Diversity.</title>
        <authorList>
            <person name="Magnan C."/>
            <person name="Yu J."/>
            <person name="Chang I."/>
            <person name="Jahn E."/>
            <person name="Kanomata Y."/>
            <person name="Wu J."/>
            <person name="Zeller M."/>
            <person name="Oakes M."/>
            <person name="Baldi P."/>
            <person name="Sandmeyer S."/>
        </authorList>
    </citation>
    <scope>NUCLEOTIDE SEQUENCE [LARGE SCALE GENOMIC DNA]</scope>
    <source>
        <strain evidence="7">CLIB89</strain>
        <strain evidence="9">CLIB89(W29)</strain>
    </source>
</reference>
<evidence type="ECO:0000313" key="9">
    <source>
        <dbReference type="Proteomes" id="UP000182444"/>
    </source>
</evidence>
<gene>
    <name evidence="8" type="ORF">B0I71DRAFT_129770</name>
    <name evidence="7" type="ORF">YALI1_B04974g</name>
</gene>
<dbReference type="KEGG" id="yli:2906798"/>
<dbReference type="Gene3D" id="3.30.230.130">
    <property type="entry name" value="Cullin, Chain C, Domain 2"/>
    <property type="match status" value="1"/>
</dbReference>
<dbReference type="EMBL" id="KZ858969">
    <property type="protein sequence ID" value="RDW27061.1"/>
    <property type="molecule type" value="Genomic_DNA"/>
</dbReference>
<dbReference type="InterPro" id="IPR036388">
    <property type="entry name" value="WH-like_DNA-bd_sf"/>
</dbReference>
<dbReference type="InterPro" id="IPR016157">
    <property type="entry name" value="Cullin_CS"/>
</dbReference>
<dbReference type="Proteomes" id="UP000182444">
    <property type="component" value="Chromosome 1B"/>
</dbReference>